<accession>A0A165KQI0</accession>
<feature type="transmembrane region" description="Helical" evidence="12">
    <location>
        <begin position="396"/>
        <end position="417"/>
    </location>
</feature>
<organism evidence="13 14">
    <name type="scientific">Daedalea quercina L-15889</name>
    <dbReference type="NCBI Taxonomy" id="1314783"/>
    <lineage>
        <taxon>Eukaryota</taxon>
        <taxon>Fungi</taxon>
        <taxon>Dikarya</taxon>
        <taxon>Basidiomycota</taxon>
        <taxon>Agaricomycotina</taxon>
        <taxon>Agaricomycetes</taxon>
        <taxon>Polyporales</taxon>
        <taxon>Fomitopsis</taxon>
    </lineage>
</organism>
<feature type="transmembrane region" description="Helical" evidence="12">
    <location>
        <begin position="213"/>
        <end position="232"/>
    </location>
</feature>
<feature type="transmembrane region" description="Helical" evidence="12">
    <location>
        <begin position="241"/>
        <end position="263"/>
    </location>
</feature>
<dbReference type="GO" id="GO:0008495">
    <property type="term" value="F:protoheme IX farnesyltransferase activity"/>
    <property type="evidence" value="ECO:0007669"/>
    <property type="project" value="InterPro"/>
</dbReference>
<dbReference type="HAMAP" id="MF_00154">
    <property type="entry name" value="CyoE_CtaB"/>
    <property type="match status" value="1"/>
</dbReference>
<evidence type="ECO:0000256" key="3">
    <source>
        <dbReference type="ARBA" id="ARBA00016335"/>
    </source>
</evidence>
<dbReference type="AlphaFoldDB" id="A0A165KQI0"/>
<evidence type="ECO:0000256" key="5">
    <source>
        <dbReference type="ARBA" id="ARBA00022692"/>
    </source>
</evidence>
<keyword evidence="9" id="KW-0350">Heme biosynthesis</keyword>
<dbReference type="Proteomes" id="UP000076727">
    <property type="component" value="Unassembled WGS sequence"/>
</dbReference>
<keyword evidence="7 12" id="KW-1133">Transmembrane helix</keyword>
<evidence type="ECO:0000313" key="13">
    <source>
        <dbReference type="EMBL" id="KZT63454.1"/>
    </source>
</evidence>
<evidence type="ECO:0000313" key="14">
    <source>
        <dbReference type="Proteomes" id="UP000076727"/>
    </source>
</evidence>
<evidence type="ECO:0000256" key="12">
    <source>
        <dbReference type="SAM" id="Phobius"/>
    </source>
</evidence>
<feature type="non-terminal residue" evidence="13">
    <location>
        <position position="1"/>
    </location>
</feature>
<evidence type="ECO:0000256" key="6">
    <source>
        <dbReference type="ARBA" id="ARBA00022946"/>
    </source>
</evidence>
<keyword evidence="8" id="KW-0496">Mitochondrion</keyword>
<evidence type="ECO:0000256" key="11">
    <source>
        <dbReference type="ARBA" id="ARBA00030253"/>
    </source>
</evidence>
<keyword evidence="6" id="KW-0809">Transit peptide</keyword>
<dbReference type="InterPro" id="IPR044878">
    <property type="entry name" value="UbiA_sf"/>
</dbReference>
<reference evidence="13 14" key="1">
    <citation type="journal article" date="2016" name="Mol. Biol. Evol.">
        <title>Comparative Genomics of Early-Diverging Mushroom-Forming Fungi Provides Insights into the Origins of Lignocellulose Decay Capabilities.</title>
        <authorList>
            <person name="Nagy L.G."/>
            <person name="Riley R."/>
            <person name="Tritt A."/>
            <person name="Adam C."/>
            <person name="Daum C."/>
            <person name="Floudas D."/>
            <person name="Sun H."/>
            <person name="Yadav J.S."/>
            <person name="Pangilinan J."/>
            <person name="Larsson K.H."/>
            <person name="Matsuura K."/>
            <person name="Barry K."/>
            <person name="Labutti K."/>
            <person name="Kuo R."/>
            <person name="Ohm R.A."/>
            <person name="Bhattacharya S.S."/>
            <person name="Shirouzu T."/>
            <person name="Yoshinaga Y."/>
            <person name="Martin F.M."/>
            <person name="Grigoriev I.V."/>
            <person name="Hibbett D.S."/>
        </authorList>
    </citation>
    <scope>NUCLEOTIDE SEQUENCE [LARGE SCALE GENOMIC DNA]</scope>
    <source>
        <strain evidence="13 14">L-15889</strain>
    </source>
</reference>
<sequence length="434" mass="47569">MRAVRLPRTFVCRDCAAAVQRTAARPSPHRLSSTLAASRPIGFASFFFHNSRWQTSAPAQRLPSGDIAPPLPPLTETITGHTVDLTQYPPPPSTLPYRRTRMLTPGRLLKVYSELSKTRLTVLVVLTAMSGVALSPLPTTLPVLLSTAIGTALCSASANTLNQIQEVPFDAQMPRTRMRPLVRRAITPLHAAGFAATTGVAGPAILWTMCNPTTAFLGAANIALYAGAYTWLKRRSISNTWVGSVVGGIPPLMGWTACGGNLLPSPDYPVHLFLPSFLSSAPVDLALIDNPLAPWALFLILYSWQFPHFNAISYLVRESYAIAGYRMLCVLSPPKNALVALRHALLLFPICSILVPLSGLTSWTFAFVSLVPNVVCARTAWQFWRHTTEKNAKKLWHYYLAYLPVVLGLMMVCKRGLDWGSWFGKEEDTDTKGN</sequence>
<protein>
    <recommendedName>
        <fullName evidence="3">Protoheme IX farnesyltransferase, mitochondrial</fullName>
    </recommendedName>
    <alternativeName>
        <fullName evidence="11">Heme O synthase</fullName>
    </alternativeName>
</protein>
<keyword evidence="10 12" id="KW-0472">Membrane</keyword>
<keyword evidence="14" id="KW-1185">Reference proteome</keyword>
<comment type="subcellular location">
    <subcellularLocation>
        <location evidence="1">Mitochondrion membrane</location>
        <topology evidence="1">Multi-pass membrane protein</topology>
    </subcellularLocation>
</comment>
<comment type="similarity">
    <text evidence="2">Belongs to the UbiA prenyltransferase family.</text>
</comment>
<evidence type="ECO:0000256" key="8">
    <source>
        <dbReference type="ARBA" id="ARBA00023128"/>
    </source>
</evidence>
<dbReference type="PANTHER" id="PTHR43448:SF2">
    <property type="entry name" value="PROTOHEME IX FARNESYLTRANSFERASE, MITOCHONDRIAL"/>
    <property type="match status" value="1"/>
</dbReference>
<dbReference type="EMBL" id="KV429183">
    <property type="protein sequence ID" value="KZT63454.1"/>
    <property type="molecule type" value="Genomic_DNA"/>
</dbReference>
<keyword evidence="4 13" id="KW-0808">Transferase</keyword>
<dbReference type="CDD" id="cd13957">
    <property type="entry name" value="PT_UbiA_Cox10"/>
    <property type="match status" value="1"/>
</dbReference>
<evidence type="ECO:0000256" key="1">
    <source>
        <dbReference type="ARBA" id="ARBA00004225"/>
    </source>
</evidence>
<proteinExistence type="inferred from homology"/>
<keyword evidence="5 12" id="KW-0812">Transmembrane</keyword>
<dbReference type="Gene3D" id="1.10.357.140">
    <property type="entry name" value="UbiA prenyltransferase"/>
    <property type="match status" value="1"/>
</dbReference>
<dbReference type="InterPro" id="IPR030470">
    <property type="entry name" value="UbiA_prenylTrfase_CS"/>
</dbReference>
<feature type="transmembrane region" description="Helical" evidence="12">
    <location>
        <begin position="185"/>
        <end position="207"/>
    </location>
</feature>
<evidence type="ECO:0000256" key="10">
    <source>
        <dbReference type="ARBA" id="ARBA00023136"/>
    </source>
</evidence>
<gene>
    <name evidence="13" type="ORF">DAEQUDRAFT_733803</name>
</gene>
<dbReference type="OrthoDB" id="5211at2759"/>
<evidence type="ECO:0000256" key="2">
    <source>
        <dbReference type="ARBA" id="ARBA00005985"/>
    </source>
</evidence>
<dbReference type="Pfam" id="PF01040">
    <property type="entry name" value="UbiA"/>
    <property type="match status" value="1"/>
</dbReference>
<dbReference type="InterPro" id="IPR006369">
    <property type="entry name" value="Protohaem_IX_farnesylTrfase"/>
</dbReference>
<dbReference type="GO" id="GO:0006784">
    <property type="term" value="P:heme A biosynthetic process"/>
    <property type="evidence" value="ECO:0007669"/>
    <property type="project" value="TreeGrafter"/>
</dbReference>
<evidence type="ECO:0000256" key="7">
    <source>
        <dbReference type="ARBA" id="ARBA00022989"/>
    </source>
</evidence>
<dbReference type="STRING" id="1314783.A0A165KQI0"/>
<evidence type="ECO:0000256" key="9">
    <source>
        <dbReference type="ARBA" id="ARBA00023133"/>
    </source>
</evidence>
<feature type="transmembrane region" description="Helical" evidence="12">
    <location>
        <begin position="363"/>
        <end position="384"/>
    </location>
</feature>
<dbReference type="PROSITE" id="PS00943">
    <property type="entry name" value="UBIA"/>
    <property type="match status" value="1"/>
</dbReference>
<dbReference type="FunFam" id="1.10.357.140:FF:000004">
    <property type="entry name" value="Protoheme IX farnesyltransferase, mitochondrial"/>
    <property type="match status" value="1"/>
</dbReference>
<dbReference type="InterPro" id="IPR000537">
    <property type="entry name" value="UbiA_prenyltransferase"/>
</dbReference>
<dbReference type="PANTHER" id="PTHR43448">
    <property type="entry name" value="PROTOHEME IX FARNESYLTRANSFERASE, MITOCHONDRIAL"/>
    <property type="match status" value="1"/>
</dbReference>
<evidence type="ECO:0000256" key="4">
    <source>
        <dbReference type="ARBA" id="ARBA00022679"/>
    </source>
</evidence>
<dbReference type="GO" id="GO:0031966">
    <property type="term" value="C:mitochondrial membrane"/>
    <property type="evidence" value="ECO:0007669"/>
    <property type="project" value="UniProtKB-SubCell"/>
</dbReference>
<name>A0A165KQI0_9APHY</name>